<dbReference type="EC" id="5.1.2.7" evidence="1"/>
<feature type="active site" description="Proton donor" evidence="1">
    <location>
        <position position="176"/>
    </location>
</feature>
<protein>
    <recommendedName>
        <fullName evidence="1">Tagaturonate/fructuronate epimerase</fullName>
        <shortName evidence="1">D-TagA/D-FruA epimerase</shortName>
        <ecNumber evidence="1">5.1.2.7</ecNumber>
    </recommendedName>
</protein>
<accession>A0ABU5EX44</accession>
<comment type="function">
    <text evidence="1">Catalyzes the epimerization of D-tagaturonate (D-TagA) to D-fructuronate (D-FruA).</text>
</comment>
<keyword evidence="3" id="KW-1185">Reference proteome</keyword>
<keyword evidence="1" id="KW-0479">Metal-binding</keyword>
<feature type="binding site" evidence="1">
    <location>
        <position position="218"/>
    </location>
    <ligand>
        <name>a divalent metal cation</name>
        <dbReference type="ChEBI" id="CHEBI:60240"/>
    </ligand>
</feature>
<organism evidence="2 3">
    <name type="scientific">Gemmata algarum</name>
    <dbReference type="NCBI Taxonomy" id="2975278"/>
    <lineage>
        <taxon>Bacteria</taxon>
        <taxon>Pseudomonadati</taxon>
        <taxon>Planctomycetota</taxon>
        <taxon>Planctomycetia</taxon>
        <taxon>Gemmatales</taxon>
        <taxon>Gemmataceae</taxon>
        <taxon>Gemmata</taxon>
    </lineage>
</organism>
<dbReference type="InterPro" id="IPR032586">
    <property type="entry name" value="UxaE"/>
</dbReference>
<evidence type="ECO:0000313" key="3">
    <source>
        <dbReference type="Proteomes" id="UP001272242"/>
    </source>
</evidence>
<name>A0ABU5EX44_9BACT</name>
<proteinExistence type="inferred from homology"/>
<comment type="similarity">
    <text evidence="1">Belongs to the UxaE family.</text>
</comment>
<feature type="binding site" evidence="1">
    <location>
        <position position="258"/>
    </location>
    <ligand>
        <name>a divalent metal cation</name>
        <dbReference type="ChEBI" id="CHEBI:60240"/>
    </ligand>
</feature>
<dbReference type="Pfam" id="PF16257">
    <property type="entry name" value="UxaE"/>
    <property type="match status" value="1"/>
</dbReference>
<comment type="caution">
    <text evidence="2">The sequence shown here is derived from an EMBL/GenBank/DDBJ whole genome shotgun (WGS) entry which is preliminary data.</text>
</comment>
<comment type="catalytic activity">
    <reaction evidence="1">
        <text>keto-D-tagaturonate = keto-D-fructuronate</text>
        <dbReference type="Rhea" id="RHEA:51656"/>
        <dbReference type="ChEBI" id="CHEBI:17886"/>
        <dbReference type="ChEBI" id="CHEBI:59881"/>
        <dbReference type="EC" id="5.1.2.7"/>
    </reaction>
</comment>
<gene>
    <name evidence="1" type="primary">uxaE</name>
    <name evidence="2" type="ORF">R5W23_002499</name>
</gene>
<dbReference type="EMBL" id="JAXBLV010000019">
    <property type="protein sequence ID" value="MDY3558209.1"/>
    <property type="molecule type" value="Genomic_DNA"/>
</dbReference>
<evidence type="ECO:0000256" key="1">
    <source>
        <dbReference type="HAMAP-Rule" id="MF_02243"/>
    </source>
</evidence>
<feature type="binding site" evidence="1">
    <location>
        <position position="80"/>
    </location>
    <ligand>
        <name>a divalent metal cation</name>
        <dbReference type="ChEBI" id="CHEBI:60240"/>
    </ligand>
</feature>
<dbReference type="Proteomes" id="UP001272242">
    <property type="component" value="Unassembled WGS sequence"/>
</dbReference>
<evidence type="ECO:0000313" key="2">
    <source>
        <dbReference type="EMBL" id="MDY3558209.1"/>
    </source>
</evidence>
<dbReference type="RefSeq" id="WP_320685172.1">
    <property type="nucleotide sequence ID" value="NZ_JAXBLV010000019.1"/>
</dbReference>
<keyword evidence="1" id="KW-0413">Isomerase</keyword>
<reference evidence="3" key="1">
    <citation type="journal article" date="2023" name="Mar. Drugs">
        <title>Gemmata algarum, a Novel Planctomycete Isolated from an Algal Mat, Displays Antimicrobial Activity.</title>
        <authorList>
            <person name="Kumar G."/>
            <person name="Kallscheuer N."/>
            <person name="Kashif M."/>
            <person name="Ahamad S."/>
            <person name="Jagadeeshwari U."/>
            <person name="Pannikurungottu S."/>
            <person name="Haufschild T."/>
            <person name="Kabuu M."/>
            <person name="Sasikala C."/>
            <person name="Jogler C."/>
            <person name="Ramana C."/>
        </authorList>
    </citation>
    <scope>NUCLEOTIDE SEQUENCE [LARGE SCALE GENOMIC DNA]</scope>
    <source>
        <strain evidence="3">JC673</strain>
    </source>
</reference>
<sequence>MLTLGKFSIGVGDRFAHQARAQLRACQLAAAAGADVVPVWNKSNREHTIIGSDPAGVRASADAAVKELKWAGPYHVDADHIRIDTVERFLPACDFYTIDVADSIGLPATADAVKIFTTRHPELLGTIAIPGVSEPFTLAPADIARIIGKYLKAVKDAGAIYNKISWSKGSDNFITEVSMDETDAPQTPQELLLILAALADERVPLQTIAPKFTGRFNKGVDYVGDVAQFEREFRDDLAVIAYAVQKYRLPTNLKLSVHSGSDKFSLYGPIRRALRDTGAGVHLKTAGTTWLEEVIGLAESGGAGLALAKTIYSKALAKKDELCAPYATVIDIDAAQLPGADEVSGWTSEQFVGALRHDQSNPLFNPSLRQLIHVGFKVAAQMGTQYLDALKACEAAVSRNVTTNLFDRHLKPLFLG</sequence>
<comment type="cofactor">
    <cofactor evidence="1">
        <name>a divalent metal cation</name>
        <dbReference type="ChEBI" id="CHEBI:60240"/>
    </cofactor>
</comment>
<feature type="active site" description="Proton acceptor" evidence="1">
    <location>
        <position position="79"/>
    </location>
</feature>
<dbReference type="HAMAP" id="MF_02243">
    <property type="entry name" value="UxaE"/>
    <property type="match status" value="1"/>
</dbReference>